<proteinExistence type="predicted"/>
<accession>A0A835G1E9</accession>
<name>A0A835G1E9_9POAL</name>
<dbReference type="EMBL" id="JACEFO010000080">
    <property type="protein sequence ID" value="KAF8781336.1"/>
    <property type="molecule type" value="Genomic_DNA"/>
</dbReference>
<dbReference type="InterPro" id="IPR023214">
    <property type="entry name" value="HAD_sf"/>
</dbReference>
<keyword evidence="4" id="KW-1185">Reference proteome</keyword>
<feature type="domain" description="FCP1 homology" evidence="2">
    <location>
        <begin position="654"/>
        <end position="793"/>
    </location>
</feature>
<dbReference type="Gene3D" id="3.40.50.1000">
    <property type="entry name" value="HAD superfamily/HAD-like"/>
    <property type="match status" value="1"/>
</dbReference>
<reference evidence="3" key="1">
    <citation type="submission" date="2020-07" db="EMBL/GenBank/DDBJ databases">
        <title>Genome sequence and genetic diversity analysis of an under-domesticated orphan crop, white fonio (Digitaria exilis).</title>
        <authorList>
            <person name="Bennetzen J.L."/>
            <person name="Chen S."/>
            <person name="Ma X."/>
            <person name="Wang X."/>
            <person name="Yssel A.E.J."/>
            <person name="Chaluvadi S.R."/>
            <person name="Johnson M."/>
            <person name="Gangashetty P."/>
            <person name="Hamidou F."/>
            <person name="Sanogo M.D."/>
            <person name="Zwaenepoel A."/>
            <person name="Wallace J."/>
            <person name="Van De Peer Y."/>
            <person name="Van Deynze A."/>
        </authorList>
    </citation>
    <scope>NUCLEOTIDE SEQUENCE</scope>
    <source>
        <tissue evidence="3">Leaves</tissue>
    </source>
</reference>
<dbReference type="InterPro" id="IPR036412">
    <property type="entry name" value="HAD-like_sf"/>
</dbReference>
<dbReference type="SUPFAM" id="SSF56784">
    <property type="entry name" value="HAD-like"/>
    <property type="match status" value="1"/>
</dbReference>
<evidence type="ECO:0000313" key="3">
    <source>
        <dbReference type="EMBL" id="KAF8781336.1"/>
    </source>
</evidence>
<dbReference type="AlphaFoldDB" id="A0A835G1E9"/>
<feature type="compositionally biased region" description="Basic and acidic residues" evidence="1">
    <location>
        <begin position="29"/>
        <end position="42"/>
    </location>
</feature>
<feature type="compositionally biased region" description="Pro residues" evidence="1">
    <location>
        <begin position="461"/>
        <end position="478"/>
    </location>
</feature>
<dbReference type="Proteomes" id="UP000636709">
    <property type="component" value="Unassembled WGS sequence"/>
</dbReference>
<evidence type="ECO:0000313" key="4">
    <source>
        <dbReference type="Proteomes" id="UP000636709"/>
    </source>
</evidence>
<comment type="caution">
    <text evidence="3">The sequence shown here is derived from an EMBL/GenBank/DDBJ whole genome shotgun (WGS) entry which is preliminary data.</text>
</comment>
<feature type="compositionally biased region" description="Low complexity" evidence="1">
    <location>
        <begin position="430"/>
        <end position="441"/>
    </location>
</feature>
<feature type="compositionally biased region" description="Basic residues" evidence="1">
    <location>
        <begin position="1"/>
        <end position="11"/>
    </location>
</feature>
<feature type="region of interest" description="Disordered" evidence="1">
    <location>
        <begin position="1"/>
        <end position="67"/>
    </location>
</feature>
<evidence type="ECO:0000256" key="1">
    <source>
        <dbReference type="SAM" id="MobiDB-lite"/>
    </source>
</evidence>
<protein>
    <recommendedName>
        <fullName evidence="2">FCP1 homology domain-containing protein</fullName>
    </recommendedName>
</protein>
<dbReference type="OrthoDB" id="685494at2759"/>
<feature type="region of interest" description="Disordered" evidence="1">
    <location>
        <begin position="295"/>
        <end position="327"/>
    </location>
</feature>
<gene>
    <name evidence="3" type="ORF">HU200_000542</name>
</gene>
<dbReference type="SUPFAM" id="SSF52113">
    <property type="entry name" value="BRCT domain"/>
    <property type="match status" value="1"/>
</dbReference>
<sequence length="940" mass="104438">MPPPTKRRSRLPHPGPHSSIAAKGWLSSVRRDPSSRPRRSEDDGTPLPDEISSSSSPASRARRPRPWRRHLQGCRRWHRLVSGEAAFICRRAMKLPGSGVKFLPPLAVGFFHHHPNAAAPRFVPMASASRRSPSSTRIRRTGLVVVELRRGKHDMPALKLCVCNPMTGHVHALPPLTDKDSLRHYACTVITSDDYYDGGGERRRSTSTYRLLLVYSRRGFTAFRIYSSDDGSWSSETKVTGARLSRKQMRLTRSGVVARGGHAAYWLAKNLVFGLRLDTLEASVATCRGLVMASPSTKRTPCMGSHQRLDLPRRPAATSGKTTMPQDMRVHWPPWRLAVTDGRRRRRSGRLEPFSVLDGGHHQLEAALVLREERGRPKVVVSNGDDGSGGNPWRGIHGYEMDQATYPGDTPPRVHSERLGSHATPPPHRQGGQQNGAAAGFQHPRPFHFAILIRPASAPSAPVPDPNPPPHLPRPPLASPGGSAPAAMSEVKQGGDDGRRPALPPAPWEEDTEGGAPELSIGDDGEMKVPPPRRRRALPPAPGIRPRALLPVRAKGRTRKEVLPNSTIEGRARDDDDGSKGWTKPPPRAALRTLDSSAGSASCAGRRRTTTRRGAPPDSLLGTSTGLLRNRLRRRRGSSSRAATLTWGTSCRERKLTLILDLDHTLLNSTALDDFSPAEVRNGFSPTTVDDLGRGLFRLDGHGIRMLTKLRRSRKASGEGERHAYARAVVSLLDPYAVYFGERIVSKAESTEPFVKSLDVHPRRRSRRRGDPRRFGPDNLILMDRYHYFASTCRNYGYDTSSMAEQNCDAREHDGSLAVALQVLRRVHQLFFDSVVDGYFPDVRQVIAEVRREVLRGCTVVFSRLNYLEDFAEDTPISAPSCKVDVDETVTHVVAEHPGTEKAQWARDNDKFLVNWKWIQAAKFRWCRQEEQYFPVLLGD</sequence>
<evidence type="ECO:0000259" key="2">
    <source>
        <dbReference type="SMART" id="SM00577"/>
    </source>
</evidence>
<feature type="region of interest" description="Disordered" evidence="1">
    <location>
        <begin position="457"/>
        <end position="626"/>
    </location>
</feature>
<feature type="region of interest" description="Disordered" evidence="1">
    <location>
        <begin position="378"/>
        <end position="441"/>
    </location>
</feature>
<dbReference type="PANTHER" id="PTHR36140">
    <property type="entry name" value="F-BOX DOMAIN-CONTAINING PROTEIN-RELATED"/>
    <property type="match status" value="1"/>
</dbReference>
<dbReference type="Gene3D" id="3.40.50.10190">
    <property type="entry name" value="BRCT domain"/>
    <property type="match status" value="1"/>
</dbReference>
<dbReference type="PANTHER" id="PTHR36140:SF3">
    <property type="entry name" value="F-BOX DOMAIN-CONTAINING PROTEIN"/>
    <property type="match status" value="1"/>
</dbReference>
<dbReference type="InterPro" id="IPR036420">
    <property type="entry name" value="BRCT_dom_sf"/>
</dbReference>
<dbReference type="InterPro" id="IPR004274">
    <property type="entry name" value="FCP1_dom"/>
</dbReference>
<organism evidence="3 4">
    <name type="scientific">Digitaria exilis</name>
    <dbReference type="NCBI Taxonomy" id="1010633"/>
    <lineage>
        <taxon>Eukaryota</taxon>
        <taxon>Viridiplantae</taxon>
        <taxon>Streptophyta</taxon>
        <taxon>Embryophyta</taxon>
        <taxon>Tracheophyta</taxon>
        <taxon>Spermatophyta</taxon>
        <taxon>Magnoliopsida</taxon>
        <taxon>Liliopsida</taxon>
        <taxon>Poales</taxon>
        <taxon>Poaceae</taxon>
        <taxon>PACMAD clade</taxon>
        <taxon>Panicoideae</taxon>
        <taxon>Panicodae</taxon>
        <taxon>Paniceae</taxon>
        <taxon>Anthephorinae</taxon>
        <taxon>Digitaria</taxon>
    </lineage>
</organism>
<dbReference type="SMART" id="SM00577">
    <property type="entry name" value="CPDc"/>
    <property type="match status" value="1"/>
</dbReference>